<dbReference type="Pfam" id="PF04646">
    <property type="entry name" value="DUF604"/>
    <property type="match status" value="1"/>
</dbReference>
<dbReference type="Proteomes" id="UP000236291">
    <property type="component" value="Unassembled WGS sequence"/>
</dbReference>
<sequence>MFGLVIRDLSSILKVVAHPITPLVTLHHLDVVEPIFPNVSRVQALKRLTLPMNLDPAGLIQQSICYDKTRTWTISVSWGYAVQIFRGTFSAREMEMPARTFLNWYKRADYTAYPFNTRPVSRNVCQNPFIYYLSNVVYDENTNETASRYVRVQSNPDCKWKMEDPSQIKMVVVYKKPNPHLWDKSPRRNCCKVRNAKRKGTMVIDVGECREDEVVEL</sequence>
<dbReference type="ExpressionAtlas" id="A0A2K3NCD3">
    <property type="expression patterns" value="baseline"/>
</dbReference>
<dbReference type="PANTHER" id="PTHR10811">
    <property type="entry name" value="FRINGE-RELATED"/>
    <property type="match status" value="1"/>
</dbReference>
<dbReference type="EMBL" id="ASHM01019231">
    <property type="protein sequence ID" value="PNY00702.1"/>
    <property type="molecule type" value="Genomic_DNA"/>
</dbReference>
<evidence type="ECO:0000313" key="1">
    <source>
        <dbReference type="EMBL" id="PNY00702.1"/>
    </source>
</evidence>
<evidence type="ECO:0000313" key="2">
    <source>
        <dbReference type="Proteomes" id="UP000236291"/>
    </source>
</evidence>
<comment type="caution">
    <text evidence="1">The sequence shown here is derived from an EMBL/GenBank/DDBJ whole genome shotgun (WGS) entry which is preliminary data.</text>
</comment>
<organism evidence="1 2">
    <name type="scientific">Trifolium pratense</name>
    <name type="common">Red clover</name>
    <dbReference type="NCBI Taxonomy" id="57577"/>
    <lineage>
        <taxon>Eukaryota</taxon>
        <taxon>Viridiplantae</taxon>
        <taxon>Streptophyta</taxon>
        <taxon>Embryophyta</taxon>
        <taxon>Tracheophyta</taxon>
        <taxon>Spermatophyta</taxon>
        <taxon>Magnoliopsida</taxon>
        <taxon>eudicotyledons</taxon>
        <taxon>Gunneridae</taxon>
        <taxon>Pentapetalae</taxon>
        <taxon>rosids</taxon>
        <taxon>fabids</taxon>
        <taxon>Fabales</taxon>
        <taxon>Fabaceae</taxon>
        <taxon>Papilionoideae</taxon>
        <taxon>50 kb inversion clade</taxon>
        <taxon>NPAAA clade</taxon>
        <taxon>Hologalegina</taxon>
        <taxon>IRL clade</taxon>
        <taxon>Trifolieae</taxon>
        <taxon>Trifolium</taxon>
    </lineage>
</organism>
<reference evidence="1 2" key="1">
    <citation type="journal article" date="2014" name="Am. J. Bot.">
        <title>Genome assembly and annotation for red clover (Trifolium pratense; Fabaceae).</title>
        <authorList>
            <person name="Istvanek J."/>
            <person name="Jaros M."/>
            <person name="Krenek A."/>
            <person name="Repkova J."/>
        </authorList>
    </citation>
    <scope>NUCLEOTIDE SEQUENCE [LARGE SCALE GENOMIC DNA]</scope>
    <source>
        <strain evidence="2">cv. Tatra</strain>
        <tissue evidence="1">Young leaves</tissue>
    </source>
</reference>
<name>A0A2K3NCD3_TRIPR</name>
<protein>
    <submittedName>
        <fullName evidence="1">Transferring glycosyl group transferase</fullName>
    </submittedName>
</protein>
<reference evidence="1 2" key="2">
    <citation type="journal article" date="2017" name="Front. Plant Sci.">
        <title>Gene Classification and Mining of Molecular Markers Useful in Red Clover (Trifolium pratense) Breeding.</title>
        <authorList>
            <person name="Istvanek J."/>
            <person name="Dluhosova J."/>
            <person name="Dluhos P."/>
            <person name="Patkova L."/>
            <person name="Nedelnik J."/>
            <person name="Repkova J."/>
        </authorList>
    </citation>
    <scope>NUCLEOTIDE SEQUENCE [LARGE SCALE GENOMIC DNA]</scope>
    <source>
        <strain evidence="2">cv. Tatra</strain>
        <tissue evidence="1">Young leaves</tissue>
    </source>
</reference>
<dbReference type="GO" id="GO:0016740">
    <property type="term" value="F:transferase activity"/>
    <property type="evidence" value="ECO:0007669"/>
    <property type="project" value="UniProtKB-KW"/>
</dbReference>
<dbReference type="STRING" id="57577.A0A2K3NCD3"/>
<gene>
    <name evidence="1" type="ORF">L195_g023987</name>
</gene>
<dbReference type="InterPro" id="IPR006740">
    <property type="entry name" value="DUF604"/>
</dbReference>
<accession>A0A2K3NCD3</accession>
<proteinExistence type="predicted"/>
<dbReference type="AlphaFoldDB" id="A0A2K3NCD3"/>
<keyword evidence="1" id="KW-0808">Transferase</keyword>